<accession>A0A399D0W9</accession>
<reference evidence="1 2" key="1">
    <citation type="journal article" date="2015" name="Int. J. Syst. Evol. Microbiol.">
        <title>Mariniphaga sediminis sp. nov., isolated from coastal sediment.</title>
        <authorList>
            <person name="Wang F.Q."/>
            <person name="Shen Q.Y."/>
            <person name="Chen G.J."/>
            <person name="Du Z.J."/>
        </authorList>
    </citation>
    <scope>NUCLEOTIDE SEQUENCE [LARGE SCALE GENOMIC DNA]</scope>
    <source>
        <strain evidence="1 2">SY21</strain>
    </source>
</reference>
<dbReference type="Proteomes" id="UP000266441">
    <property type="component" value="Unassembled WGS sequence"/>
</dbReference>
<evidence type="ECO:0000313" key="1">
    <source>
        <dbReference type="EMBL" id="RIH64838.1"/>
    </source>
</evidence>
<keyword evidence="2" id="KW-1185">Reference proteome</keyword>
<proteinExistence type="predicted"/>
<organism evidence="1 2">
    <name type="scientific">Mariniphaga sediminis</name>
    <dbReference type="NCBI Taxonomy" id="1628158"/>
    <lineage>
        <taxon>Bacteria</taxon>
        <taxon>Pseudomonadati</taxon>
        <taxon>Bacteroidota</taxon>
        <taxon>Bacteroidia</taxon>
        <taxon>Marinilabiliales</taxon>
        <taxon>Prolixibacteraceae</taxon>
        <taxon>Mariniphaga</taxon>
    </lineage>
</organism>
<sequence length="186" mass="19814">MELVTDSATNIVWDGPPGIYTLTVNVIDGNGCMSEQINKKVEILTPGELIFEAVMPSTTVCSDLAGGVKGSAPPHSESLFRVVYAGEKNLVSATFTLKNPEGKFVGLNGAALPDQAHPEVTVENKNEDKSIEIAVSDGWENTGESNVQFTVTLISARTTDNAVIITEPGTDVVRNITVLPKPVIEF</sequence>
<evidence type="ECO:0008006" key="3">
    <source>
        <dbReference type="Google" id="ProtNLM"/>
    </source>
</evidence>
<dbReference type="AlphaFoldDB" id="A0A399D0W9"/>
<dbReference type="EMBL" id="QWET01000008">
    <property type="protein sequence ID" value="RIH64838.1"/>
    <property type="molecule type" value="Genomic_DNA"/>
</dbReference>
<name>A0A399D0W9_9BACT</name>
<evidence type="ECO:0000313" key="2">
    <source>
        <dbReference type="Proteomes" id="UP000266441"/>
    </source>
</evidence>
<protein>
    <recommendedName>
        <fullName evidence="3">Calx-beta domain-containing protein</fullName>
    </recommendedName>
</protein>
<comment type="caution">
    <text evidence="1">The sequence shown here is derived from an EMBL/GenBank/DDBJ whole genome shotgun (WGS) entry which is preliminary data.</text>
</comment>
<gene>
    <name evidence="1" type="ORF">D1164_12400</name>
</gene>